<dbReference type="InterPro" id="IPR000611">
    <property type="entry name" value="NPY_rcpt"/>
</dbReference>
<feature type="domain" description="G-protein coupled receptors family 1 profile" evidence="11">
    <location>
        <begin position="38"/>
        <end position="300"/>
    </location>
</feature>
<feature type="transmembrane region" description="Helical" evidence="10">
    <location>
        <begin position="138"/>
        <end position="157"/>
    </location>
</feature>
<evidence type="ECO:0000313" key="13">
    <source>
        <dbReference type="Proteomes" id="UP001432027"/>
    </source>
</evidence>
<comment type="similarity">
    <text evidence="2">Belongs to the G-protein coupled receptor 1 family.</text>
</comment>
<keyword evidence="4 10" id="KW-0812">Transmembrane</keyword>
<evidence type="ECO:0000256" key="9">
    <source>
        <dbReference type="ARBA" id="ARBA00023224"/>
    </source>
</evidence>
<dbReference type="SUPFAM" id="SSF81321">
    <property type="entry name" value="Family A G protein-coupled receptor-like"/>
    <property type="match status" value="1"/>
</dbReference>
<feature type="transmembrane region" description="Helical" evidence="10">
    <location>
        <begin position="57"/>
        <end position="77"/>
    </location>
</feature>
<comment type="caution">
    <text evidence="12">The sequence shown here is derived from an EMBL/GenBank/DDBJ whole genome shotgun (WGS) entry which is preliminary data.</text>
</comment>
<feature type="transmembrane region" description="Helical" evidence="10">
    <location>
        <begin position="277"/>
        <end position="303"/>
    </location>
</feature>
<evidence type="ECO:0000259" key="11">
    <source>
        <dbReference type="PROSITE" id="PS50262"/>
    </source>
</evidence>
<dbReference type="PANTHER" id="PTHR24238:SF57">
    <property type="entry name" value="G-PROTEIN COUPLED RECEPTOR 83"/>
    <property type="match status" value="1"/>
</dbReference>
<feature type="transmembrane region" description="Helical" evidence="10">
    <location>
        <begin position="189"/>
        <end position="215"/>
    </location>
</feature>
<dbReference type="GO" id="GO:0004983">
    <property type="term" value="F:neuropeptide Y receptor activity"/>
    <property type="evidence" value="ECO:0007669"/>
    <property type="project" value="InterPro"/>
</dbReference>
<dbReference type="InterPro" id="IPR017452">
    <property type="entry name" value="GPCR_Rhodpsn_7TM"/>
</dbReference>
<accession>A0AAV5TNQ9</accession>
<dbReference type="PRINTS" id="PR00237">
    <property type="entry name" value="GPCRRHODOPSN"/>
</dbReference>
<dbReference type="Proteomes" id="UP001432027">
    <property type="component" value="Unassembled WGS sequence"/>
</dbReference>
<evidence type="ECO:0000256" key="1">
    <source>
        <dbReference type="ARBA" id="ARBA00004651"/>
    </source>
</evidence>
<evidence type="ECO:0000313" key="12">
    <source>
        <dbReference type="EMBL" id="GMS95966.1"/>
    </source>
</evidence>
<dbReference type="AlphaFoldDB" id="A0AAV5TNQ9"/>
<dbReference type="PANTHER" id="PTHR24238">
    <property type="entry name" value="G-PROTEIN COUPLED RECEPTOR"/>
    <property type="match status" value="1"/>
</dbReference>
<keyword evidence="8" id="KW-0675">Receptor</keyword>
<keyword evidence="7 10" id="KW-0472">Membrane</keyword>
<evidence type="ECO:0000256" key="7">
    <source>
        <dbReference type="ARBA" id="ARBA00023136"/>
    </source>
</evidence>
<dbReference type="EMBL" id="BTSX01000004">
    <property type="protein sequence ID" value="GMS95966.1"/>
    <property type="molecule type" value="Genomic_DNA"/>
</dbReference>
<reference evidence="12" key="1">
    <citation type="submission" date="2023-10" db="EMBL/GenBank/DDBJ databases">
        <title>Genome assembly of Pristionchus species.</title>
        <authorList>
            <person name="Yoshida K."/>
            <person name="Sommer R.J."/>
        </authorList>
    </citation>
    <scope>NUCLEOTIDE SEQUENCE</scope>
    <source>
        <strain evidence="12">RS0144</strain>
    </source>
</reference>
<keyword evidence="6" id="KW-0297">G-protein coupled receptor</keyword>
<evidence type="ECO:0000256" key="2">
    <source>
        <dbReference type="ARBA" id="ARBA00010663"/>
    </source>
</evidence>
<comment type="subcellular location">
    <subcellularLocation>
        <location evidence="1">Cell membrane</location>
        <topology evidence="1">Multi-pass membrane protein</topology>
    </subcellularLocation>
</comment>
<feature type="transmembrane region" description="Helical" evidence="10">
    <location>
        <begin position="12"/>
        <end position="45"/>
    </location>
</feature>
<proteinExistence type="inferred from homology"/>
<organism evidence="12 13">
    <name type="scientific">Pristionchus entomophagus</name>
    <dbReference type="NCBI Taxonomy" id="358040"/>
    <lineage>
        <taxon>Eukaryota</taxon>
        <taxon>Metazoa</taxon>
        <taxon>Ecdysozoa</taxon>
        <taxon>Nematoda</taxon>
        <taxon>Chromadorea</taxon>
        <taxon>Rhabditida</taxon>
        <taxon>Rhabditina</taxon>
        <taxon>Diplogasteromorpha</taxon>
        <taxon>Diplogasteroidea</taxon>
        <taxon>Neodiplogasteridae</taxon>
        <taxon>Pristionchus</taxon>
    </lineage>
</organism>
<evidence type="ECO:0000256" key="10">
    <source>
        <dbReference type="SAM" id="Phobius"/>
    </source>
</evidence>
<feature type="transmembrane region" description="Helical" evidence="10">
    <location>
        <begin position="97"/>
        <end position="117"/>
    </location>
</feature>
<protein>
    <recommendedName>
        <fullName evidence="11">G-protein coupled receptors family 1 profile domain-containing protein</fullName>
    </recommendedName>
</protein>
<gene>
    <name evidence="12" type="ORF">PENTCL1PPCAC_18141</name>
</gene>
<dbReference type="PRINTS" id="PR01012">
    <property type="entry name" value="NRPEPTIDEYR"/>
</dbReference>
<keyword evidence="9" id="KW-0807">Transducer</keyword>
<dbReference type="PROSITE" id="PS50262">
    <property type="entry name" value="G_PROTEIN_RECEP_F1_2"/>
    <property type="match status" value="1"/>
</dbReference>
<evidence type="ECO:0000256" key="4">
    <source>
        <dbReference type="ARBA" id="ARBA00022692"/>
    </source>
</evidence>
<dbReference type="Gene3D" id="1.20.1070.10">
    <property type="entry name" value="Rhodopsin 7-helix transmembrane proteins"/>
    <property type="match status" value="1"/>
</dbReference>
<keyword evidence="13" id="KW-1185">Reference proteome</keyword>
<keyword evidence="3" id="KW-1003">Cell membrane</keyword>
<evidence type="ECO:0000256" key="5">
    <source>
        <dbReference type="ARBA" id="ARBA00022989"/>
    </source>
</evidence>
<sequence>MNGTGDEFDDGGLYVFSWIEITLLCLLYAVIAFLGFVGNMLVVIITITRLRTRSITTYFIINLAIADLLTALLAIPFKFQAALFQVWHLPRSLCHVVPYVETVSLSVSVFTLTASAIHEFRTVFFPKQIRMNTNNARILVISIWFFALFVSIPHGIFHEVTEFPIGENRTVAQCIPTVGETSWWKIYNIYLVMIQFFIPMIILDTAYTMIACQIYSSTHQLNERSNLNGPPSQNVVANKQLMKMLMIVVLCFTLCWAPLETYLALNEVYGEVNEWHYINVFFFFSHWLAMSNSCLNPIIYWFFNAKYKREFTRIFYCLRYGRIDTDVTMKFDTELESAMVDSTKQKSLNINDLPSSPRSWLSPIDASSEEGSIGVPFYSETYQTMSNGTPKIQHSISCSSKLL</sequence>
<name>A0AAV5TNQ9_9BILA</name>
<keyword evidence="5 10" id="KW-1133">Transmembrane helix</keyword>
<dbReference type="InterPro" id="IPR000276">
    <property type="entry name" value="GPCR_Rhodpsn"/>
</dbReference>
<evidence type="ECO:0000256" key="3">
    <source>
        <dbReference type="ARBA" id="ARBA00022475"/>
    </source>
</evidence>
<evidence type="ECO:0000256" key="6">
    <source>
        <dbReference type="ARBA" id="ARBA00023040"/>
    </source>
</evidence>
<evidence type="ECO:0000256" key="8">
    <source>
        <dbReference type="ARBA" id="ARBA00023170"/>
    </source>
</evidence>
<feature type="transmembrane region" description="Helical" evidence="10">
    <location>
        <begin position="244"/>
        <end position="265"/>
    </location>
</feature>
<dbReference type="SMART" id="SM01381">
    <property type="entry name" value="7TM_GPCR_Srsx"/>
    <property type="match status" value="1"/>
</dbReference>
<dbReference type="GO" id="GO:0005886">
    <property type="term" value="C:plasma membrane"/>
    <property type="evidence" value="ECO:0007669"/>
    <property type="project" value="UniProtKB-SubCell"/>
</dbReference>
<dbReference type="Pfam" id="PF00001">
    <property type="entry name" value="7tm_1"/>
    <property type="match status" value="1"/>
</dbReference>